<dbReference type="InterPro" id="IPR023195">
    <property type="entry name" value="Nict_dMeBzImd_PRibTrfase_N"/>
</dbReference>
<dbReference type="EMBL" id="FOLW01000004">
    <property type="protein sequence ID" value="SFC75119.1"/>
    <property type="molecule type" value="Genomic_DNA"/>
</dbReference>
<keyword evidence="6 10" id="KW-0328">Glycosyltransferase</keyword>
<dbReference type="HAMAP" id="MF_00230">
    <property type="entry name" value="CobT"/>
    <property type="match status" value="1"/>
</dbReference>
<comment type="similarity">
    <text evidence="2 10">Belongs to the CobT family.</text>
</comment>
<evidence type="ECO:0000256" key="5">
    <source>
        <dbReference type="ARBA" id="ARBA00022573"/>
    </source>
</evidence>
<comment type="caution">
    <text evidence="11">The sequence shown here is derived from an EMBL/GenBank/DDBJ whole genome shotgun (WGS) entry which is preliminary data.</text>
</comment>
<dbReference type="GO" id="GO:0008939">
    <property type="term" value="F:nicotinate-nucleotide-dimethylbenzimidazole phosphoribosyltransferase activity"/>
    <property type="evidence" value="ECO:0007669"/>
    <property type="project" value="UniProtKB-UniRule"/>
</dbReference>
<keyword evidence="7 10" id="KW-0808">Transferase</keyword>
<keyword evidence="5 10" id="KW-0169">Cobalamin biosynthesis</keyword>
<dbReference type="GO" id="GO:0009236">
    <property type="term" value="P:cobalamin biosynthetic process"/>
    <property type="evidence" value="ECO:0007669"/>
    <property type="project" value="UniProtKB-UniRule"/>
</dbReference>
<dbReference type="Gene3D" id="3.40.50.10210">
    <property type="match status" value="1"/>
</dbReference>
<proteinExistence type="inferred from homology"/>
<dbReference type="FunFam" id="3.40.50.10210:FF:000001">
    <property type="entry name" value="Nicotinate-nucleotide--dimethylbenzimidazole phosphoribosyltransferase"/>
    <property type="match status" value="1"/>
</dbReference>
<evidence type="ECO:0000256" key="7">
    <source>
        <dbReference type="ARBA" id="ARBA00022679"/>
    </source>
</evidence>
<evidence type="ECO:0000313" key="11">
    <source>
        <dbReference type="EMBL" id="SFC75119.1"/>
    </source>
</evidence>
<dbReference type="PANTHER" id="PTHR43463:SF1">
    <property type="entry name" value="NICOTINATE-NUCLEOTIDE--DIMETHYLBENZIMIDAZOLE PHOSPHORIBOSYLTRANSFERASE"/>
    <property type="match status" value="1"/>
</dbReference>
<protein>
    <recommendedName>
        <fullName evidence="4 10">Nicotinate-nucleotide--dimethylbenzimidazole phosphoribosyltransferase</fullName>
        <shortName evidence="10">NN:DBI PRT</shortName>
        <ecNumber evidence="3 10">2.4.2.21</ecNumber>
    </recommendedName>
    <alternativeName>
        <fullName evidence="8 10">N(1)-alpha-phosphoribosyltransferase</fullName>
    </alternativeName>
</protein>
<evidence type="ECO:0000313" key="12">
    <source>
        <dbReference type="Proteomes" id="UP000226420"/>
    </source>
</evidence>
<dbReference type="NCBIfam" id="NF000996">
    <property type="entry name" value="PRK00105.1"/>
    <property type="match status" value="1"/>
</dbReference>
<dbReference type="CDD" id="cd02439">
    <property type="entry name" value="DMB-PRT_CobT"/>
    <property type="match status" value="1"/>
</dbReference>
<dbReference type="RefSeq" id="WP_074822101.1">
    <property type="nucleotide sequence ID" value="NZ_FOLW01000004.1"/>
</dbReference>
<comment type="catalytic activity">
    <reaction evidence="9 10">
        <text>5,6-dimethylbenzimidazole + nicotinate beta-D-ribonucleotide = alpha-ribazole 5'-phosphate + nicotinate + H(+)</text>
        <dbReference type="Rhea" id="RHEA:11196"/>
        <dbReference type="ChEBI" id="CHEBI:15378"/>
        <dbReference type="ChEBI" id="CHEBI:15890"/>
        <dbReference type="ChEBI" id="CHEBI:32544"/>
        <dbReference type="ChEBI" id="CHEBI:57502"/>
        <dbReference type="ChEBI" id="CHEBI:57918"/>
        <dbReference type="EC" id="2.4.2.21"/>
    </reaction>
</comment>
<name>A0AAJ4WAE4_9GAMM</name>
<evidence type="ECO:0000256" key="6">
    <source>
        <dbReference type="ARBA" id="ARBA00022676"/>
    </source>
</evidence>
<comment type="pathway">
    <text evidence="1 10">Nucleoside biosynthesis; alpha-ribazole biosynthesis; alpha-ribazole from 5,6-dimethylbenzimidazole: step 1/2.</text>
</comment>
<evidence type="ECO:0000256" key="10">
    <source>
        <dbReference type="HAMAP-Rule" id="MF_00230"/>
    </source>
</evidence>
<dbReference type="EC" id="2.4.2.21" evidence="3 10"/>
<accession>A0AAJ4WAE4</accession>
<dbReference type="InterPro" id="IPR017846">
    <property type="entry name" value="Nict_dMeBzImd_PRibTrfase_bact"/>
</dbReference>
<evidence type="ECO:0000256" key="4">
    <source>
        <dbReference type="ARBA" id="ARBA00015486"/>
    </source>
</evidence>
<gene>
    <name evidence="10" type="primary">cobT</name>
    <name evidence="11" type="ORF">SAMN02745723_10425</name>
</gene>
<dbReference type="PANTHER" id="PTHR43463">
    <property type="entry name" value="NICOTINATE-NUCLEOTIDE--DIMETHYLBENZIMIDAZOLE PHOSPHORIBOSYLTRANSFERASE"/>
    <property type="match status" value="1"/>
</dbReference>
<dbReference type="InterPro" id="IPR003200">
    <property type="entry name" value="Nict_dMeBzImd_PRibTrfase"/>
</dbReference>
<evidence type="ECO:0000256" key="8">
    <source>
        <dbReference type="ARBA" id="ARBA00030686"/>
    </source>
</evidence>
<dbReference type="Gene3D" id="1.10.1610.10">
    <property type="match status" value="1"/>
</dbReference>
<feature type="active site" description="Proton acceptor" evidence="10">
    <location>
        <position position="316"/>
    </location>
</feature>
<sequence length="350" mass="36507">MSMLSQIINQIRPLDTLSMQQMTEKLDELVKPIGSLGRLEQLAIQLSGISRRTDIAYPRKQIIVMAADHGVYAEGICQAPQAVSQIQMVNMVKGKAGVNVLAKQAGAEVLLVDCGIDSAPIEGVLNHKVARGSGNIAKEAAMTRDQAVALIERSAALAMEQVNQGVDLLGVGELGMGNTTSAAAIVSVLCHADPDDAVGIGANLAPGRLQHKIDVVRRAIEINQPDAKDGIDVLAKVGGFELGGMAGVIIGAAAAGVPVVLDGFLSYAAALIAMQIAPTVHPYLIPSHCSAEKGAQLALNYLGVRPYLDMEMRLGEGSGGAMILPIIDSACMITRQMGTLSECDITLSIG</sequence>
<dbReference type="NCBIfam" id="TIGR03160">
    <property type="entry name" value="cobT_DBIPRT"/>
    <property type="match status" value="1"/>
</dbReference>
<dbReference type="InterPro" id="IPR036087">
    <property type="entry name" value="Nict_dMeBzImd_PRibTrfase_sf"/>
</dbReference>
<evidence type="ECO:0000256" key="1">
    <source>
        <dbReference type="ARBA" id="ARBA00005049"/>
    </source>
</evidence>
<dbReference type="AlphaFoldDB" id="A0AAJ4WAE4"/>
<dbReference type="Pfam" id="PF02277">
    <property type="entry name" value="DBI_PRT"/>
    <property type="match status" value="1"/>
</dbReference>
<organism evidence="11 12">
    <name type="scientific">Pragia fontium DSM 5563 = ATCC 49100</name>
    <dbReference type="NCBI Taxonomy" id="1122977"/>
    <lineage>
        <taxon>Bacteria</taxon>
        <taxon>Pseudomonadati</taxon>
        <taxon>Pseudomonadota</taxon>
        <taxon>Gammaproteobacteria</taxon>
        <taxon>Enterobacterales</taxon>
        <taxon>Budviciaceae</taxon>
        <taxon>Pragia</taxon>
    </lineage>
</organism>
<dbReference type="Proteomes" id="UP000226420">
    <property type="component" value="Unassembled WGS sequence"/>
</dbReference>
<dbReference type="SUPFAM" id="SSF52733">
    <property type="entry name" value="Nicotinate mononucleotide:5,6-dimethylbenzimidazole phosphoribosyltransferase (CobT)"/>
    <property type="match status" value="1"/>
</dbReference>
<evidence type="ECO:0000256" key="2">
    <source>
        <dbReference type="ARBA" id="ARBA00007110"/>
    </source>
</evidence>
<reference evidence="11 12" key="1">
    <citation type="submission" date="2016-10" db="EMBL/GenBank/DDBJ databases">
        <authorList>
            <person name="Varghese N."/>
            <person name="Submissions S."/>
        </authorList>
    </citation>
    <scope>NUCLEOTIDE SEQUENCE [LARGE SCALE GENOMIC DNA]</scope>
    <source>
        <strain evidence="11 12">DSM 5563</strain>
    </source>
</reference>
<evidence type="ECO:0000256" key="9">
    <source>
        <dbReference type="ARBA" id="ARBA00047340"/>
    </source>
</evidence>
<comment type="function">
    <text evidence="10">Catalyzes the synthesis of alpha-ribazole-5'-phosphate from nicotinate mononucleotide (NAMN) and 5,6-dimethylbenzimidazole (DMB).</text>
</comment>
<evidence type="ECO:0000256" key="3">
    <source>
        <dbReference type="ARBA" id="ARBA00011991"/>
    </source>
</evidence>